<dbReference type="OrthoDB" id="5289754at2"/>
<dbReference type="GO" id="GO:0003700">
    <property type="term" value="F:DNA-binding transcription factor activity"/>
    <property type="evidence" value="ECO:0007669"/>
    <property type="project" value="InterPro"/>
</dbReference>
<dbReference type="FunFam" id="1.10.10.10:FF:000001">
    <property type="entry name" value="LysR family transcriptional regulator"/>
    <property type="match status" value="1"/>
</dbReference>
<comment type="similarity">
    <text evidence="1">Belongs to the LysR transcriptional regulatory family.</text>
</comment>
<evidence type="ECO:0000313" key="7">
    <source>
        <dbReference type="Proteomes" id="UP000247346"/>
    </source>
</evidence>
<reference evidence="6 7" key="1">
    <citation type="submission" date="2016-08" db="EMBL/GenBank/DDBJ databases">
        <authorList>
            <person name="Seilhamer J.J."/>
        </authorList>
    </citation>
    <scope>NUCLEOTIDE SEQUENCE [LARGE SCALE GENOMIC DNA]</scope>
    <source>
        <strain evidence="6 7">CFBP4641</strain>
    </source>
</reference>
<comment type="caution">
    <text evidence="6">The sequence shown here is derived from an EMBL/GenBank/DDBJ whole genome shotgun (WGS) entry which is preliminary data.</text>
</comment>
<keyword evidence="3" id="KW-0238">DNA-binding</keyword>
<organism evidence="6 7">
    <name type="scientific">Xanthomonas sacchari</name>
    <dbReference type="NCBI Taxonomy" id="56458"/>
    <lineage>
        <taxon>Bacteria</taxon>
        <taxon>Pseudomonadati</taxon>
        <taxon>Pseudomonadota</taxon>
        <taxon>Gammaproteobacteria</taxon>
        <taxon>Lysobacterales</taxon>
        <taxon>Lysobacteraceae</taxon>
        <taxon>Xanthomonas</taxon>
    </lineage>
</organism>
<dbReference type="PANTHER" id="PTHR30346:SF30">
    <property type="entry name" value="SMALL NEUTRAL PROTEASE REGULATORY PROTEIN"/>
    <property type="match status" value="1"/>
</dbReference>
<dbReference type="InterPro" id="IPR036388">
    <property type="entry name" value="WH-like_DNA-bd_sf"/>
</dbReference>
<evidence type="ECO:0000256" key="4">
    <source>
        <dbReference type="ARBA" id="ARBA00023163"/>
    </source>
</evidence>
<name>A0A2P5Z7B1_9XANT</name>
<dbReference type="InterPro" id="IPR000847">
    <property type="entry name" value="LysR_HTH_N"/>
</dbReference>
<dbReference type="Gene3D" id="1.10.10.10">
    <property type="entry name" value="Winged helix-like DNA-binding domain superfamily/Winged helix DNA-binding domain"/>
    <property type="match status" value="1"/>
</dbReference>
<dbReference type="PRINTS" id="PR00039">
    <property type="entry name" value="HTHLYSR"/>
</dbReference>
<dbReference type="GO" id="GO:0032993">
    <property type="term" value="C:protein-DNA complex"/>
    <property type="evidence" value="ECO:0007669"/>
    <property type="project" value="TreeGrafter"/>
</dbReference>
<evidence type="ECO:0000259" key="5">
    <source>
        <dbReference type="PROSITE" id="PS50931"/>
    </source>
</evidence>
<accession>A0A2P5Z7B1</accession>
<dbReference type="GO" id="GO:0003677">
    <property type="term" value="F:DNA binding"/>
    <property type="evidence" value="ECO:0007669"/>
    <property type="project" value="UniProtKB-KW"/>
</dbReference>
<dbReference type="SUPFAM" id="SSF46785">
    <property type="entry name" value="Winged helix' DNA-binding domain"/>
    <property type="match status" value="1"/>
</dbReference>
<dbReference type="RefSeq" id="WP_010342931.1">
    <property type="nucleotide sequence ID" value="NZ_CP132343.1"/>
</dbReference>
<dbReference type="AlphaFoldDB" id="A0A2P5Z7B1"/>
<dbReference type="PROSITE" id="PS50931">
    <property type="entry name" value="HTH_LYSR"/>
    <property type="match status" value="1"/>
</dbReference>
<evidence type="ECO:0000256" key="3">
    <source>
        <dbReference type="ARBA" id="ARBA00023125"/>
    </source>
</evidence>
<proteinExistence type="inferred from homology"/>
<evidence type="ECO:0000313" key="6">
    <source>
        <dbReference type="EMBL" id="PPU84210.1"/>
    </source>
</evidence>
<dbReference type="InterPro" id="IPR005119">
    <property type="entry name" value="LysR_subst-bd"/>
</dbReference>
<dbReference type="EMBL" id="MDEK01000003">
    <property type="protein sequence ID" value="PPU84210.1"/>
    <property type="molecule type" value="Genomic_DNA"/>
</dbReference>
<gene>
    <name evidence="6" type="ORF">XsacCFBP4641_03865</name>
</gene>
<dbReference type="Pfam" id="PF00126">
    <property type="entry name" value="HTH_1"/>
    <property type="match status" value="1"/>
</dbReference>
<dbReference type="Pfam" id="PF03466">
    <property type="entry name" value="LysR_substrate"/>
    <property type="match status" value="1"/>
</dbReference>
<feature type="domain" description="HTH lysR-type" evidence="5">
    <location>
        <begin position="1"/>
        <end position="58"/>
    </location>
</feature>
<dbReference type="InterPro" id="IPR036390">
    <property type="entry name" value="WH_DNA-bd_sf"/>
</dbReference>
<evidence type="ECO:0000256" key="1">
    <source>
        <dbReference type="ARBA" id="ARBA00009437"/>
    </source>
</evidence>
<dbReference type="Proteomes" id="UP000247346">
    <property type="component" value="Unassembled WGS sequence"/>
</dbReference>
<protein>
    <submittedName>
        <fullName evidence="6">LysR family transcriptional regulator</fullName>
    </submittedName>
</protein>
<keyword evidence="4" id="KW-0804">Transcription</keyword>
<dbReference type="GeneID" id="93879275"/>
<keyword evidence="2" id="KW-0805">Transcription regulation</keyword>
<dbReference type="PANTHER" id="PTHR30346">
    <property type="entry name" value="TRANSCRIPTIONAL DUAL REGULATOR HCAR-RELATED"/>
    <property type="match status" value="1"/>
</dbReference>
<sequence>MELRHLRYFVAVAAAQSVTRAAAQLGIQQPPLSQQIRDLERELGVELFQRTPRSVRLNEAGRVFLADAQAILAAADDAVVRVRCAAQGQLGRLVMGYTSSAALHQLVPRILRAFRERHAQVALDVRENTTDSLFRAARAEEMDAAFVRAPAERFAPLCAVTLCEEAVVVALPRGHRLSAATGALALEELAMEEFVLYRSPDGPGILDVLSAACHRAGFAPRAVATVPRLLSAAAMVAAGQGIAIVPMALQSLHRESVVYRALDPASAFTVPLTLIWRDASSGSPLARLVALAKDA</sequence>
<evidence type="ECO:0000256" key="2">
    <source>
        <dbReference type="ARBA" id="ARBA00023015"/>
    </source>
</evidence>
<dbReference type="SUPFAM" id="SSF53850">
    <property type="entry name" value="Periplasmic binding protein-like II"/>
    <property type="match status" value="1"/>
</dbReference>
<dbReference type="Gene3D" id="3.40.190.10">
    <property type="entry name" value="Periplasmic binding protein-like II"/>
    <property type="match status" value="2"/>
</dbReference>